<evidence type="ECO:0000256" key="1">
    <source>
        <dbReference type="ARBA" id="ARBA00004651"/>
    </source>
</evidence>
<keyword evidence="11" id="KW-1185">Reference proteome</keyword>
<keyword evidence="5 10" id="KW-0552">Olfaction</keyword>
<comment type="subcellular location">
    <subcellularLocation>
        <location evidence="1 10">Cell membrane</location>
        <topology evidence="1 10">Multi-pass membrane protein</topology>
    </subcellularLocation>
</comment>
<keyword evidence="3 10" id="KW-0716">Sensory transduction</keyword>
<name>A0A6J2UN05_DROLE</name>
<dbReference type="Pfam" id="PF02949">
    <property type="entry name" value="7tm_6"/>
    <property type="match status" value="1"/>
</dbReference>
<keyword evidence="6 10" id="KW-1133">Transmembrane helix</keyword>
<dbReference type="GO" id="GO:0005549">
    <property type="term" value="F:odorant binding"/>
    <property type="evidence" value="ECO:0007669"/>
    <property type="project" value="InterPro"/>
</dbReference>
<feature type="transmembrane region" description="Helical" evidence="10">
    <location>
        <begin position="62"/>
        <end position="82"/>
    </location>
</feature>
<dbReference type="AlphaFoldDB" id="A0A6J2UN05"/>
<dbReference type="Proteomes" id="UP000504634">
    <property type="component" value="Unplaced"/>
</dbReference>
<dbReference type="GO" id="GO:0005886">
    <property type="term" value="C:plasma membrane"/>
    <property type="evidence" value="ECO:0007669"/>
    <property type="project" value="UniProtKB-SubCell"/>
</dbReference>
<sequence length="409" mass="47379">MDSYDFIANWRLVKGLFADAWAVLRNKARPQQLMLHYHRAFMVILGIYPNKKMLSNGVYKTVHYFILLNITLFLIPVLCGAYEWNNAIDMGGDFVWIIGISLILTKMWYVHFRADEIDNVIKNFDSYYTNAQSKTIDPIILGWERFCFLIEIGLLSSSIVILLFFYLAICVPPLFTDQELVYHAIYPFEWHRPEKHPTTHMIIYVLQTITSWHNLMSILQIELLGIHIMLQTTLNLKILCIEIRSLGELEGGDQIFHMKFCRVVKLHQHLIRTVEKCNSVFYGSFVTHLIASFALISVSTFETLVSADDPKESAKFLLFVIVAFLQLSFWCVTGNTVCVQSLEVAEAAFDIKDWHTKSVDIQRNIMFVIQRGQHPLIFVAKPFLPFTLVTYTMVLKQCFSILALLRETI</sequence>
<keyword evidence="4 10" id="KW-0812">Transmembrane</keyword>
<evidence type="ECO:0000256" key="10">
    <source>
        <dbReference type="RuleBase" id="RU351113"/>
    </source>
</evidence>
<evidence type="ECO:0000313" key="12">
    <source>
        <dbReference type="RefSeq" id="XP_030388607.1"/>
    </source>
</evidence>
<dbReference type="GO" id="GO:0004984">
    <property type="term" value="F:olfactory receptor activity"/>
    <property type="evidence" value="ECO:0007669"/>
    <property type="project" value="InterPro"/>
</dbReference>
<dbReference type="CTD" id="36212"/>
<gene>
    <name evidence="12" type="primary">LOC115634830</name>
</gene>
<evidence type="ECO:0000256" key="9">
    <source>
        <dbReference type="ARBA" id="ARBA00023224"/>
    </source>
</evidence>
<dbReference type="PANTHER" id="PTHR21137:SF35">
    <property type="entry name" value="ODORANT RECEPTOR 19A-RELATED"/>
    <property type="match status" value="1"/>
</dbReference>
<evidence type="ECO:0000313" key="11">
    <source>
        <dbReference type="Proteomes" id="UP000504634"/>
    </source>
</evidence>
<feature type="transmembrane region" description="Helical" evidence="10">
    <location>
        <begin position="280"/>
        <end position="304"/>
    </location>
</feature>
<evidence type="ECO:0000256" key="2">
    <source>
        <dbReference type="ARBA" id="ARBA00022475"/>
    </source>
</evidence>
<comment type="caution">
    <text evidence="10">Lacks conserved residue(s) required for the propagation of feature annotation.</text>
</comment>
<keyword evidence="8 10" id="KW-0675">Receptor</keyword>
<feature type="transmembrane region" description="Helical" evidence="10">
    <location>
        <begin position="383"/>
        <end position="405"/>
    </location>
</feature>
<evidence type="ECO:0000256" key="6">
    <source>
        <dbReference type="ARBA" id="ARBA00022989"/>
    </source>
</evidence>
<keyword evidence="7 10" id="KW-0472">Membrane</keyword>
<proteinExistence type="inferred from homology"/>
<feature type="transmembrane region" description="Helical" evidence="10">
    <location>
        <begin position="146"/>
        <end position="169"/>
    </location>
</feature>
<feature type="transmembrane region" description="Helical" evidence="10">
    <location>
        <begin position="94"/>
        <end position="112"/>
    </location>
</feature>
<dbReference type="GO" id="GO:0007165">
    <property type="term" value="P:signal transduction"/>
    <property type="evidence" value="ECO:0007669"/>
    <property type="project" value="UniProtKB-KW"/>
</dbReference>
<organism evidence="11 12">
    <name type="scientific">Drosophila lebanonensis</name>
    <name type="common">Fruit fly</name>
    <name type="synonym">Scaptodrosophila lebanonensis</name>
    <dbReference type="NCBI Taxonomy" id="7225"/>
    <lineage>
        <taxon>Eukaryota</taxon>
        <taxon>Metazoa</taxon>
        <taxon>Ecdysozoa</taxon>
        <taxon>Arthropoda</taxon>
        <taxon>Hexapoda</taxon>
        <taxon>Insecta</taxon>
        <taxon>Pterygota</taxon>
        <taxon>Neoptera</taxon>
        <taxon>Endopterygota</taxon>
        <taxon>Diptera</taxon>
        <taxon>Brachycera</taxon>
        <taxon>Muscomorpha</taxon>
        <taxon>Ephydroidea</taxon>
        <taxon>Drosophilidae</taxon>
        <taxon>Scaptodrosophila</taxon>
    </lineage>
</organism>
<dbReference type="OrthoDB" id="6604226at2759"/>
<accession>A0A6J2UN05</accession>
<evidence type="ECO:0000256" key="3">
    <source>
        <dbReference type="ARBA" id="ARBA00022606"/>
    </source>
</evidence>
<keyword evidence="9 10" id="KW-0807">Transducer</keyword>
<comment type="similarity">
    <text evidence="10">Belongs to the insect chemoreceptor superfamily. Heteromeric odorant receptor channel (TC 1.A.69) family.</text>
</comment>
<evidence type="ECO:0000256" key="8">
    <source>
        <dbReference type="ARBA" id="ARBA00023170"/>
    </source>
</evidence>
<evidence type="ECO:0000256" key="4">
    <source>
        <dbReference type="ARBA" id="ARBA00022692"/>
    </source>
</evidence>
<dbReference type="GeneID" id="115634830"/>
<protein>
    <recommendedName>
        <fullName evidence="10">Odorant receptor</fullName>
    </recommendedName>
</protein>
<feature type="transmembrane region" description="Helical" evidence="10">
    <location>
        <begin position="316"/>
        <end position="337"/>
    </location>
</feature>
<evidence type="ECO:0000256" key="5">
    <source>
        <dbReference type="ARBA" id="ARBA00022725"/>
    </source>
</evidence>
<reference evidence="12" key="1">
    <citation type="submission" date="2025-08" db="UniProtKB">
        <authorList>
            <consortium name="RefSeq"/>
        </authorList>
    </citation>
    <scope>IDENTIFICATION</scope>
    <source>
        <strain evidence="12">11010-0011.00</strain>
        <tissue evidence="12">Whole body</tissue>
    </source>
</reference>
<dbReference type="InterPro" id="IPR004117">
    <property type="entry name" value="7tm6_olfct_rcpt"/>
</dbReference>
<keyword evidence="2" id="KW-1003">Cell membrane</keyword>
<dbReference type="RefSeq" id="XP_030388607.1">
    <property type="nucleotide sequence ID" value="XM_030532747.1"/>
</dbReference>
<evidence type="ECO:0000256" key="7">
    <source>
        <dbReference type="ARBA" id="ARBA00023136"/>
    </source>
</evidence>
<dbReference type="PANTHER" id="PTHR21137">
    <property type="entry name" value="ODORANT RECEPTOR"/>
    <property type="match status" value="1"/>
</dbReference>